<dbReference type="eggNOG" id="KOG1543">
    <property type="taxonomic scope" value="Eukaryota"/>
</dbReference>
<keyword evidence="5" id="KW-0788">Thiol protease</keyword>
<reference evidence="12" key="1">
    <citation type="submission" date="2016-11" db="UniProtKB">
        <authorList>
            <consortium name="WormBaseParasite"/>
        </authorList>
    </citation>
    <scope>IDENTIFICATION</scope>
</reference>
<dbReference type="SMART" id="SM00645">
    <property type="entry name" value="Pept_C1"/>
    <property type="match status" value="1"/>
</dbReference>
<dbReference type="Proteomes" id="UP000095284">
    <property type="component" value="Unplaced"/>
</dbReference>
<evidence type="ECO:0000256" key="6">
    <source>
        <dbReference type="ARBA" id="ARBA00023145"/>
    </source>
</evidence>
<evidence type="ECO:0000313" key="10">
    <source>
        <dbReference type="Proteomes" id="UP000095284"/>
    </source>
</evidence>
<dbReference type="SUPFAM" id="SSF54001">
    <property type="entry name" value="Cysteine proteinases"/>
    <property type="match status" value="1"/>
</dbReference>
<dbReference type="InterPro" id="IPR013128">
    <property type="entry name" value="Peptidase_C1A"/>
</dbReference>
<dbReference type="GO" id="GO:0006508">
    <property type="term" value="P:proteolysis"/>
    <property type="evidence" value="ECO:0007669"/>
    <property type="project" value="UniProtKB-KW"/>
</dbReference>
<dbReference type="WBParaSite" id="BXY_1098600.1">
    <property type="protein sequence ID" value="BXY_1098600.1"/>
    <property type="gene ID" value="BXY_1098600"/>
</dbReference>
<feature type="domain" description="Peptidase C1A papain C-terminal" evidence="8">
    <location>
        <begin position="114"/>
        <end position="363"/>
    </location>
</feature>
<reference evidence="9" key="2">
    <citation type="submission" date="2020-09" db="EMBL/GenBank/DDBJ databases">
        <authorList>
            <person name="Kikuchi T."/>
        </authorList>
    </citation>
    <scope>NUCLEOTIDE SEQUENCE</scope>
    <source>
        <strain evidence="9">Ka4C1</strain>
    </source>
</reference>
<dbReference type="PROSITE" id="PS00640">
    <property type="entry name" value="THIOL_PROTEASE_ASN"/>
    <property type="match status" value="1"/>
</dbReference>
<dbReference type="Proteomes" id="UP000659654">
    <property type="component" value="Unassembled WGS sequence"/>
</dbReference>
<dbReference type="PROSITE" id="PS00139">
    <property type="entry name" value="THIOL_PROTEASE_CYS"/>
    <property type="match status" value="1"/>
</dbReference>
<keyword evidence="3" id="KW-0732">Signal</keyword>
<protein>
    <submittedName>
        <fullName evidence="9">(pine wood nematode) hypothetical protein</fullName>
    </submittedName>
    <submittedName>
        <fullName evidence="12">Pept_C1 domain-containing protein</fullName>
    </submittedName>
</protein>
<accession>A0A1I7SD81</accession>
<dbReference type="InterPro" id="IPR000169">
    <property type="entry name" value="Pept_cys_AS"/>
</dbReference>
<evidence type="ECO:0000256" key="2">
    <source>
        <dbReference type="ARBA" id="ARBA00022670"/>
    </source>
</evidence>
<dbReference type="EMBL" id="CAJFCV020000006">
    <property type="protein sequence ID" value="CAG9130533.1"/>
    <property type="molecule type" value="Genomic_DNA"/>
</dbReference>
<dbReference type="PANTHER" id="PTHR12411">
    <property type="entry name" value="CYSTEINE PROTEASE FAMILY C1-RELATED"/>
    <property type="match status" value="1"/>
</dbReference>
<dbReference type="InterPro" id="IPR025661">
    <property type="entry name" value="Pept_asp_AS"/>
</dbReference>
<dbReference type="OrthoDB" id="640249at2759"/>
<keyword evidence="2" id="KW-0645">Protease</keyword>
<evidence type="ECO:0000256" key="1">
    <source>
        <dbReference type="ARBA" id="ARBA00008455"/>
    </source>
</evidence>
<dbReference type="PROSITE" id="PS00639">
    <property type="entry name" value="THIOL_PROTEASE_HIS"/>
    <property type="match status" value="1"/>
</dbReference>
<dbReference type="EMBL" id="CAJFDI010000006">
    <property type="protein sequence ID" value="CAD5234641.1"/>
    <property type="molecule type" value="Genomic_DNA"/>
</dbReference>
<sequence length="379" mass="42781">MFLILFLVVGLVQSYSSSESSESNEFEDFVLDKETFRIEDYLKSKIPEAAQFLKGQSLVDYVNRRQNLWKSKLHPKFETYSEEVRYGLMGVNHVKNSMRAKKTLAESRFMDVQIPAQFDSRTNWPDCPSIRAIRDQSSCGSCWAFGAVEAISDRICVASKGRQRPLISAADLLSCCKACGYGCNGGEPFQAWEFWVSDGLVTGSDYDTHIGCRTYPFPPCEHHSNHTGRPQCKKELYPTPQCVKHCDDNRKSYAEDKYYGEKAYAVDSKVESIQKELMAHGPLEVSFEVYTDFLTYAGGVYVHQGGHLGGGHAVKLIGWGEENNVPYWIVANSWNTDWGENGFFRILRGVDECGIESGVVGGIPKLNQNNKTKKHYDIF</sequence>
<evidence type="ECO:0000313" key="12">
    <source>
        <dbReference type="WBParaSite" id="BXY_1098600.1"/>
    </source>
</evidence>
<gene>
    <name evidence="9" type="ORF">BXYJ_LOCUS14732</name>
</gene>
<organism evidence="10 12">
    <name type="scientific">Bursaphelenchus xylophilus</name>
    <name type="common">Pinewood nematode worm</name>
    <name type="synonym">Aphelenchoides xylophilus</name>
    <dbReference type="NCBI Taxonomy" id="6326"/>
    <lineage>
        <taxon>Eukaryota</taxon>
        <taxon>Metazoa</taxon>
        <taxon>Ecdysozoa</taxon>
        <taxon>Nematoda</taxon>
        <taxon>Chromadorea</taxon>
        <taxon>Rhabditida</taxon>
        <taxon>Tylenchina</taxon>
        <taxon>Tylenchomorpha</taxon>
        <taxon>Aphelenchoidea</taxon>
        <taxon>Aphelenchoididae</taxon>
        <taxon>Bursaphelenchus</taxon>
    </lineage>
</organism>
<dbReference type="PRINTS" id="PR00705">
    <property type="entry name" value="PAPAIN"/>
</dbReference>
<dbReference type="SMR" id="A0A1I7SD81"/>
<evidence type="ECO:0000259" key="8">
    <source>
        <dbReference type="SMART" id="SM00645"/>
    </source>
</evidence>
<dbReference type="GO" id="GO:0008234">
    <property type="term" value="F:cysteine-type peptidase activity"/>
    <property type="evidence" value="ECO:0007669"/>
    <property type="project" value="UniProtKB-KW"/>
</dbReference>
<evidence type="ECO:0000256" key="3">
    <source>
        <dbReference type="ARBA" id="ARBA00022729"/>
    </source>
</evidence>
<keyword evidence="6" id="KW-0865">Zymogen</keyword>
<comment type="similarity">
    <text evidence="1">Belongs to the peptidase C1 family.</text>
</comment>
<evidence type="ECO:0000256" key="7">
    <source>
        <dbReference type="ARBA" id="ARBA00023157"/>
    </source>
</evidence>
<dbReference type="Proteomes" id="UP000582659">
    <property type="component" value="Unassembled WGS sequence"/>
</dbReference>
<dbReference type="CDD" id="cd02620">
    <property type="entry name" value="Peptidase_C1A_CathepsinB"/>
    <property type="match status" value="1"/>
</dbReference>
<dbReference type="InterPro" id="IPR000668">
    <property type="entry name" value="Peptidase_C1A_C"/>
</dbReference>
<dbReference type="InterPro" id="IPR025660">
    <property type="entry name" value="Pept_his_AS"/>
</dbReference>
<evidence type="ECO:0000256" key="5">
    <source>
        <dbReference type="ARBA" id="ARBA00022807"/>
    </source>
</evidence>
<evidence type="ECO:0000256" key="4">
    <source>
        <dbReference type="ARBA" id="ARBA00022801"/>
    </source>
</evidence>
<proteinExistence type="inferred from homology"/>
<evidence type="ECO:0000313" key="9">
    <source>
        <dbReference type="EMBL" id="CAD5234641.1"/>
    </source>
</evidence>
<dbReference type="Pfam" id="PF00112">
    <property type="entry name" value="Peptidase_C1"/>
    <property type="match status" value="1"/>
</dbReference>
<keyword evidence="7" id="KW-1015">Disulfide bond</keyword>
<dbReference type="InterPro" id="IPR038765">
    <property type="entry name" value="Papain-like_cys_pep_sf"/>
</dbReference>
<name>A0A1I7SD81_BURXY</name>
<dbReference type="AlphaFoldDB" id="A0A1I7SD81"/>
<dbReference type="FunFam" id="3.90.70.10:FF:000031">
    <property type="entry name" value="Cathepsin B"/>
    <property type="match status" value="1"/>
</dbReference>
<keyword evidence="11" id="KW-1185">Reference proteome</keyword>
<dbReference type="Gene3D" id="3.90.70.10">
    <property type="entry name" value="Cysteine proteinases"/>
    <property type="match status" value="1"/>
</dbReference>
<evidence type="ECO:0000313" key="11">
    <source>
        <dbReference type="Proteomes" id="UP000659654"/>
    </source>
</evidence>
<keyword evidence="4" id="KW-0378">Hydrolase</keyword>